<dbReference type="InterPro" id="IPR004045">
    <property type="entry name" value="Glutathione_S-Trfase_N"/>
</dbReference>
<evidence type="ECO:0000256" key="1">
    <source>
        <dbReference type="ARBA" id="ARBA00011738"/>
    </source>
</evidence>
<dbReference type="Gene3D" id="3.40.30.10">
    <property type="entry name" value="Glutaredoxin"/>
    <property type="match status" value="2"/>
</dbReference>
<dbReference type="Pfam" id="PF00043">
    <property type="entry name" value="GST_C"/>
    <property type="match status" value="1"/>
</dbReference>
<feature type="domain" description="GST C-terminal" evidence="3">
    <location>
        <begin position="80"/>
        <end position="199"/>
    </location>
</feature>
<dbReference type="SFLD" id="SFLDG00358">
    <property type="entry name" value="Main_(cytGST)"/>
    <property type="match status" value="2"/>
</dbReference>
<dbReference type="Gene3D" id="1.20.1050.10">
    <property type="match status" value="2"/>
</dbReference>
<sequence length="406" mass="47464">MHAAPSRAVLMTARHLNIKINVKILDLSEGQQLSPDFIKVNPVHTVPTIDDNGFILWESRAIMQYLCNQYAPDSTLYPKDPQKRALVDRYLNFDVILSSSQREVLFPKLFFGVDVSEYKVRVSDNYLKILDQLIGDNKYLVGDELTIADLSLLSGYRFLELTDYDLNDYHNYKRWYSTLKTELIYFDDIHDISKKDWDLKLFFVCRDRFTPSRAVHLTVRELNIDVNIHYLDLTEGEQMTPEFQKLNPNRKVPTIDDNGFALWESRAIMQYLCNQYAPDSTLYSKDPKKRALVDRFLNFDLLFFANHRDVVMAKTLRGVNPPEDKQLALKNELKLLNSLIGGHKYLTGEVLTIADLSLSEYTNIERWYSTLQKELPYFSQINDIPKEETQLFLNKVMKWMAKKSDK</sequence>
<dbReference type="FunFam" id="3.40.30.10:FF:000034">
    <property type="entry name" value="glutathione S-transferase 1"/>
    <property type="match status" value="1"/>
</dbReference>
<dbReference type="EMBL" id="OC867724">
    <property type="protein sequence ID" value="CAD7633662.1"/>
    <property type="molecule type" value="Genomic_DNA"/>
</dbReference>
<evidence type="ECO:0008006" key="6">
    <source>
        <dbReference type="Google" id="ProtNLM"/>
    </source>
</evidence>
<keyword evidence="5" id="KW-1185">Reference proteome</keyword>
<proteinExistence type="predicted"/>
<dbReference type="InterPro" id="IPR010987">
    <property type="entry name" value="Glutathione-S-Trfase_C-like"/>
</dbReference>
<evidence type="ECO:0000313" key="5">
    <source>
        <dbReference type="Proteomes" id="UP000759131"/>
    </source>
</evidence>
<protein>
    <recommendedName>
        <fullName evidence="6">Glutathione S-transferase</fullName>
    </recommendedName>
</protein>
<dbReference type="Pfam" id="PF13409">
    <property type="entry name" value="GST_N_2"/>
    <property type="match status" value="1"/>
</dbReference>
<dbReference type="Proteomes" id="UP000759131">
    <property type="component" value="Unassembled WGS sequence"/>
</dbReference>
<organism evidence="4">
    <name type="scientific">Medioppia subpectinata</name>
    <dbReference type="NCBI Taxonomy" id="1979941"/>
    <lineage>
        <taxon>Eukaryota</taxon>
        <taxon>Metazoa</taxon>
        <taxon>Ecdysozoa</taxon>
        <taxon>Arthropoda</taxon>
        <taxon>Chelicerata</taxon>
        <taxon>Arachnida</taxon>
        <taxon>Acari</taxon>
        <taxon>Acariformes</taxon>
        <taxon>Sarcoptiformes</taxon>
        <taxon>Oribatida</taxon>
        <taxon>Brachypylina</taxon>
        <taxon>Oppioidea</taxon>
        <taxon>Oppiidae</taxon>
        <taxon>Medioppia</taxon>
    </lineage>
</organism>
<name>A0A7R9Q621_9ACAR</name>
<dbReference type="GO" id="GO:0006749">
    <property type="term" value="P:glutathione metabolic process"/>
    <property type="evidence" value="ECO:0007669"/>
    <property type="project" value="TreeGrafter"/>
</dbReference>
<dbReference type="SFLD" id="SFLDS00019">
    <property type="entry name" value="Glutathione_Transferase_(cytos"/>
    <property type="match status" value="2"/>
</dbReference>
<dbReference type="SUPFAM" id="SSF52833">
    <property type="entry name" value="Thioredoxin-like"/>
    <property type="match status" value="2"/>
</dbReference>
<dbReference type="InterPro" id="IPR036249">
    <property type="entry name" value="Thioredoxin-like_sf"/>
</dbReference>
<evidence type="ECO:0000259" key="3">
    <source>
        <dbReference type="PROSITE" id="PS50405"/>
    </source>
</evidence>
<dbReference type="InterPro" id="IPR036282">
    <property type="entry name" value="Glutathione-S-Trfase_C_sf"/>
</dbReference>
<accession>A0A7R9Q621</accession>
<dbReference type="Pfam" id="PF02798">
    <property type="entry name" value="GST_N"/>
    <property type="match status" value="1"/>
</dbReference>
<dbReference type="SUPFAM" id="SSF47616">
    <property type="entry name" value="GST C-terminal domain-like"/>
    <property type="match status" value="2"/>
</dbReference>
<dbReference type="GO" id="GO:0004364">
    <property type="term" value="F:glutathione transferase activity"/>
    <property type="evidence" value="ECO:0007669"/>
    <property type="project" value="TreeGrafter"/>
</dbReference>
<dbReference type="AlphaFoldDB" id="A0A7R9Q621"/>
<reference evidence="4" key="1">
    <citation type="submission" date="2020-11" db="EMBL/GenBank/DDBJ databases">
        <authorList>
            <person name="Tran Van P."/>
        </authorList>
    </citation>
    <scope>NUCLEOTIDE SEQUENCE</scope>
</reference>
<dbReference type="OrthoDB" id="6507003at2759"/>
<dbReference type="InterPro" id="IPR004046">
    <property type="entry name" value="GST_C"/>
</dbReference>
<dbReference type="PROSITE" id="PS50405">
    <property type="entry name" value="GST_CTER"/>
    <property type="match status" value="1"/>
</dbReference>
<evidence type="ECO:0000313" key="4">
    <source>
        <dbReference type="EMBL" id="CAD7633662.1"/>
    </source>
</evidence>
<dbReference type="EMBL" id="CAJPIZ010013149">
    <property type="protein sequence ID" value="CAG2114092.1"/>
    <property type="molecule type" value="Genomic_DNA"/>
</dbReference>
<evidence type="ECO:0000259" key="2">
    <source>
        <dbReference type="PROSITE" id="PS50404"/>
    </source>
</evidence>
<dbReference type="PANTHER" id="PTHR43969">
    <property type="entry name" value="GLUTATHIONE S TRANSFERASE D10, ISOFORM A-RELATED"/>
    <property type="match status" value="1"/>
</dbReference>
<feature type="domain" description="GST N-terminal" evidence="2">
    <location>
        <begin position="199"/>
        <end position="280"/>
    </location>
</feature>
<dbReference type="InterPro" id="IPR040079">
    <property type="entry name" value="Glutathione_S-Trfase"/>
</dbReference>
<gene>
    <name evidence="4" type="ORF">OSB1V03_LOCUS14058</name>
</gene>
<dbReference type="PANTHER" id="PTHR43969:SF9">
    <property type="entry name" value="GLUTATHIONE S TRANSFERASE D10, ISOFORM A-RELATED"/>
    <property type="match status" value="1"/>
</dbReference>
<comment type="subunit">
    <text evidence="1">Homodimer.</text>
</comment>
<dbReference type="PROSITE" id="PS50404">
    <property type="entry name" value="GST_NTER"/>
    <property type="match status" value="2"/>
</dbReference>
<feature type="domain" description="GST N-terminal" evidence="2">
    <location>
        <begin position="1"/>
        <end position="74"/>
    </location>
</feature>